<gene>
    <name evidence="1" type="ORF">XENOCAPTIV_023371</name>
</gene>
<keyword evidence="2" id="KW-1185">Reference proteome</keyword>
<name>A0ABV0QJQ2_9TELE</name>
<proteinExistence type="predicted"/>
<evidence type="ECO:0000313" key="1">
    <source>
        <dbReference type="EMBL" id="MEQ2196068.1"/>
    </source>
</evidence>
<dbReference type="Proteomes" id="UP001434883">
    <property type="component" value="Unassembled WGS sequence"/>
</dbReference>
<comment type="caution">
    <text evidence="1">The sequence shown here is derived from an EMBL/GenBank/DDBJ whole genome shotgun (WGS) entry which is preliminary data.</text>
</comment>
<reference evidence="1 2" key="1">
    <citation type="submission" date="2021-06" db="EMBL/GenBank/DDBJ databases">
        <authorList>
            <person name="Palmer J.M."/>
        </authorList>
    </citation>
    <scope>NUCLEOTIDE SEQUENCE [LARGE SCALE GENOMIC DNA]</scope>
    <source>
        <strain evidence="1 2">XC_2019</strain>
        <tissue evidence="1">Muscle</tissue>
    </source>
</reference>
<organism evidence="1 2">
    <name type="scientific">Xenoophorus captivus</name>
    <dbReference type="NCBI Taxonomy" id="1517983"/>
    <lineage>
        <taxon>Eukaryota</taxon>
        <taxon>Metazoa</taxon>
        <taxon>Chordata</taxon>
        <taxon>Craniata</taxon>
        <taxon>Vertebrata</taxon>
        <taxon>Euteleostomi</taxon>
        <taxon>Actinopterygii</taxon>
        <taxon>Neopterygii</taxon>
        <taxon>Teleostei</taxon>
        <taxon>Neoteleostei</taxon>
        <taxon>Acanthomorphata</taxon>
        <taxon>Ovalentaria</taxon>
        <taxon>Atherinomorphae</taxon>
        <taxon>Cyprinodontiformes</taxon>
        <taxon>Goodeidae</taxon>
        <taxon>Xenoophorus</taxon>
    </lineage>
</organism>
<protein>
    <submittedName>
        <fullName evidence="1">Uncharacterized protein</fullName>
    </submittedName>
</protein>
<sequence length="120" mass="13387">MRMGGETAAVRSYYSTGNFSFFLRKWRLVREVWELSLLYKAMTTPADPTGTRVSARILNLSGRKLREYPGINYDLTDTTQAGESLFGEKEAADENQSGGRFVNAACSHCAWISAHFLIPG</sequence>
<evidence type="ECO:0000313" key="2">
    <source>
        <dbReference type="Proteomes" id="UP001434883"/>
    </source>
</evidence>
<accession>A0ABV0QJQ2</accession>
<dbReference type="EMBL" id="JAHRIN010013726">
    <property type="protein sequence ID" value="MEQ2196068.1"/>
    <property type="molecule type" value="Genomic_DNA"/>
</dbReference>